<reference evidence="2" key="1">
    <citation type="journal article" date="2012" name="Science">
        <title>The Paleozoic origin of enzymatic lignin decomposition reconstructed from 31 fungal genomes.</title>
        <authorList>
            <person name="Floudas D."/>
            <person name="Binder M."/>
            <person name="Riley R."/>
            <person name="Barry K."/>
            <person name="Blanchette R.A."/>
            <person name="Henrissat B."/>
            <person name="Martinez A.T."/>
            <person name="Otillar R."/>
            <person name="Spatafora J.W."/>
            <person name="Yadav J.S."/>
            <person name="Aerts A."/>
            <person name="Benoit I."/>
            <person name="Boyd A."/>
            <person name="Carlson A."/>
            <person name="Copeland A."/>
            <person name="Coutinho P.M."/>
            <person name="de Vries R.P."/>
            <person name="Ferreira P."/>
            <person name="Findley K."/>
            <person name="Foster B."/>
            <person name="Gaskell J."/>
            <person name="Glotzer D."/>
            <person name="Gorecki P."/>
            <person name="Heitman J."/>
            <person name="Hesse C."/>
            <person name="Hori C."/>
            <person name="Igarashi K."/>
            <person name="Jurgens J.A."/>
            <person name="Kallen N."/>
            <person name="Kersten P."/>
            <person name="Kohler A."/>
            <person name="Kuees U."/>
            <person name="Kumar T.K.A."/>
            <person name="Kuo A."/>
            <person name="LaButti K."/>
            <person name="Larrondo L.F."/>
            <person name="Lindquist E."/>
            <person name="Ling A."/>
            <person name="Lombard V."/>
            <person name="Lucas S."/>
            <person name="Lundell T."/>
            <person name="Martin R."/>
            <person name="McLaughlin D.J."/>
            <person name="Morgenstern I."/>
            <person name="Morin E."/>
            <person name="Murat C."/>
            <person name="Nagy L.G."/>
            <person name="Nolan M."/>
            <person name="Ohm R.A."/>
            <person name="Patyshakuliyeva A."/>
            <person name="Rokas A."/>
            <person name="Ruiz-Duenas F.J."/>
            <person name="Sabat G."/>
            <person name="Salamov A."/>
            <person name="Samejima M."/>
            <person name="Schmutz J."/>
            <person name="Slot J.C."/>
            <person name="St John F."/>
            <person name="Stenlid J."/>
            <person name="Sun H."/>
            <person name="Sun S."/>
            <person name="Syed K."/>
            <person name="Tsang A."/>
            <person name="Wiebenga A."/>
            <person name="Young D."/>
            <person name="Pisabarro A."/>
            <person name="Eastwood D.C."/>
            <person name="Martin F."/>
            <person name="Cullen D."/>
            <person name="Grigoriev I.V."/>
            <person name="Hibbett D.S."/>
        </authorList>
    </citation>
    <scope>NUCLEOTIDE SEQUENCE [LARGE SCALE GENOMIC DNA]</scope>
    <source>
        <strain evidence="2">FP-101664</strain>
    </source>
</reference>
<dbReference type="EMBL" id="JH711797">
    <property type="protein sequence ID" value="EIW51959.1"/>
    <property type="molecule type" value="Genomic_DNA"/>
</dbReference>
<dbReference type="AlphaFoldDB" id="R7SAG8"/>
<evidence type="ECO:0000313" key="2">
    <source>
        <dbReference type="Proteomes" id="UP000054317"/>
    </source>
</evidence>
<dbReference type="RefSeq" id="XP_008045074.1">
    <property type="nucleotide sequence ID" value="XM_008046883.1"/>
</dbReference>
<evidence type="ECO:0000313" key="1">
    <source>
        <dbReference type="EMBL" id="EIW51959.1"/>
    </source>
</evidence>
<dbReference type="Proteomes" id="UP000054317">
    <property type="component" value="Unassembled WGS sequence"/>
</dbReference>
<accession>R7SAG8</accession>
<dbReference type="KEGG" id="tvs:TRAVEDRAFT_61384"/>
<keyword evidence="2" id="KW-1185">Reference proteome</keyword>
<gene>
    <name evidence="1" type="ORF">TRAVEDRAFT_61384</name>
</gene>
<dbReference type="OMA" id="LKTMASH"/>
<protein>
    <submittedName>
        <fullName evidence="1">Uncharacterized protein</fullName>
    </submittedName>
</protein>
<sequence>MHANTAVQRERSLRLADKRLAASERSERGMSIWQEQALCAGGEAMWGDPDIRVPGNARKHLQSKYILQVMANHLGSTVNSVLVQDDQYPVGALALAAAAVQRSFEWYLYDQPKGIEQGHFSIGNAGGLTAHWRDTAVADLLAAPHRFDRLLETAMSMTNVSAVKTKPCRSQLAAAAMYSRERSSSPAS</sequence>
<dbReference type="GeneID" id="19418316"/>
<proteinExistence type="predicted"/>
<dbReference type="OrthoDB" id="2742042at2759"/>
<organism evidence="1 2">
    <name type="scientific">Trametes versicolor (strain FP-101664)</name>
    <name type="common">White-rot fungus</name>
    <name type="synonym">Coriolus versicolor</name>
    <dbReference type="NCBI Taxonomy" id="717944"/>
    <lineage>
        <taxon>Eukaryota</taxon>
        <taxon>Fungi</taxon>
        <taxon>Dikarya</taxon>
        <taxon>Basidiomycota</taxon>
        <taxon>Agaricomycotina</taxon>
        <taxon>Agaricomycetes</taxon>
        <taxon>Polyporales</taxon>
        <taxon>Polyporaceae</taxon>
        <taxon>Trametes</taxon>
    </lineage>
</organism>
<name>R7SAG8_TRAVS</name>